<dbReference type="Pfam" id="PF00005">
    <property type="entry name" value="ABC_tran"/>
    <property type="match status" value="1"/>
</dbReference>
<dbReference type="PANTHER" id="PTHR43230">
    <property type="entry name" value="ABC-TYPE DIPEPTIDE/OLIGOPEPTIDE TRANSPORT SYSTEM, ATPASE COMPONENT"/>
    <property type="match status" value="1"/>
</dbReference>
<evidence type="ECO:0000256" key="3">
    <source>
        <dbReference type="SAM" id="MobiDB-lite"/>
    </source>
</evidence>
<keyword evidence="2 5" id="KW-0067">ATP-binding</keyword>
<dbReference type="RefSeq" id="WP_105185381.1">
    <property type="nucleotide sequence ID" value="NZ_BAAAGO010000018.1"/>
</dbReference>
<evidence type="ECO:0000256" key="2">
    <source>
        <dbReference type="ARBA" id="ARBA00022840"/>
    </source>
</evidence>
<dbReference type="CDD" id="cd03257">
    <property type="entry name" value="ABC_NikE_OppD_transporters"/>
    <property type="match status" value="1"/>
</dbReference>
<organism evidence="5 6">
    <name type="scientific">Micropruina glycogenica</name>
    <dbReference type="NCBI Taxonomy" id="75385"/>
    <lineage>
        <taxon>Bacteria</taxon>
        <taxon>Bacillati</taxon>
        <taxon>Actinomycetota</taxon>
        <taxon>Actinomycetes</taxon>
        <taxon>Propionibacteriales</taxon>
        <taxon>Nocardioidaceae</taxon>
        <taxon>Micropruina</taxon>
    </lineage>
</organism>
<sequence length="291" mass="31679">MTEIVSAAVAADHSTPVLSAKDVTKTFKVAGGSITAVDNVSVDFHAGKVLAVVGESGSGKSTLARMLLRLMPVTSGTITYQGKDVTNLGGSELRRYWRDVQAVFQDPFASFNQFFSVGHMLKRSLRLAELDKGTEDQLIETCLGYVGLKSADAMHKYPHQLSGGQRQRVMIARALMMNPKVLLADEATSMLDASLRVSVLNVLQELRDNLHLTVLFITHDIGQACYLADEVVVMEHGLVVEHGTTDEVIFTPQHDYTKRLLADVPDLQGSLKTRSWEPGAPAHVPPPAKDS</sequence>
<evidence type="ECO:0000313" key="5">
    <source>
        <dbReference type="EMBL" id="SPD86372.1"/>
    </source>
</evidence>
<dbReference type="AlphaFoldDB" id="A0A2N9JE04"/>
<dbReference type="PROSITE" id="PS50893">
    <property type="entry name" value="ABC_TRANSPORTER_2"/>
    <property type="match status" value="1"/>
</dbReference>
<evidence type="ECO:0000259" key="4">
    <source>
        <dbReference type="PROSITE" id="PS50893"/>
    </source>
</evidence>
<keyword evidence="1" id="KW-0547">Nucleotide-binding</keyword>
<keyword evidence="6" id="KW-1185">Reference proteome</keyword>
<dbReference type="InterPro" id="IPR027417">
    <property type="entry name" value="P-loop_NTPase"/>
</dbReference>
<dbReference type="InterPro" id="IPR017871">
    <property type="entry name" value="ABC_transporter-like_CS"/>
</dbReference>
<dbReference type="InterPro" id="IPR003439">
    <property type="entry name" value="ABC_transporter-like_ATP-bd"/>
</dbReference>
<proteinExistence type="predicted"/>
<dbReference type="Proteomes" id="UP000238164">
    <property type="component" value="Chromosome 1"/>
</dbReference>
<feature type="domain" description="ABC transporter" evidence="4">
    <location>
        <begin position="18"/>
        <end position="261"/>
    </location>
</feature>
<dbReference type="KEGG" id="mgg:MPLG2_1336"/>
<dbReference type="OrthoDB" id="5357528at2"/>
<dbReference type="PROSITE" id="PS00211">
    <property type="entry name" value="ABC_TRANSPORTER_1"/>
    <property type="match status" value="1"/>
</dbReference>
<accession>A0A2N9JE04</accession>
<dbReference type="SMART" id="SM00382">
    <property type="entry name" value="AAA"/>
    <property type="match status" value="1"/>
</dbReference>
<reference evidence="5 6" key="1">
    <citation type="submission" date="2018-02" db="EMBL/GenBank/DDBJ databases">
        <authorList>
            <person name="Cohen D.B."/>
            <person name="Kent A.D."/>
        </authorList>
    </citation>
    <scope>NUCLEOTIDE SEQUENCE [LARGE SCALE GENOMIC DNA]</scope>
    <source>
        <strain evidence="5">1</strain>
    </source>
</reference>
<dbReference type="GO" id="GO:0005524">
    <property type="term" value="F:ATP binding"/>
    <property type="evidence" value="ECO:0007669"/>
    <property type="project" value="UniProtKB-KW"/>
</dbReference>
<dbReference type="Gene3D" id="3.40.50.300">
    <property type="entry name" value="P-loop containing nucleotide triphosphate hydrolases"/>
    <property type="match status" value="1"/>
</dbReference>
<feature type="region of interest" description="Disordered" evidence="3">
    <location>
        <begin position="272"/>
        <end position="291"/>
    </location>
</feature>
<dbReference type="GO" id="GO:0016887">
    <property type="term" value="F:ATP hydrolysis activity"/>
    <property type="evidence" value="ECO:0007669"/>
    <property type="project" value="InterPro"/>
</dbReference>
<evidence type="ECO:0000313" key="6">
    <source>
        <dbReference type="Proteomes" id="UP000238164"/>
    </source>
</evidence>
<protein>
    <submittedName>
        <fullName evidence="5">ABC transporter ATP-binding protein</fullName>
    </submittedName>
</protein>
<dbReference type="EMBL" id="LT985188">
    <property type="protein sequence ID" value="SPD86372.1"/>
    <property type="molecule type" value="Genomic_DNA"/>
</dbReference>
<dbReference type="InterPro" id="IPR003593">
    <property type="entry name" value="AAA+_ATPase"/>
</dbReference>
<evidence type="ECO:0000256" key="1">
    <source>
        <dbReference type="ARBA" id="ARBA00022741"/>
    </source>
</evidence>
<dbReference type="SUPFAM" id="SSF52540">
    <property type="entry name" value="P-loop containing nucleoside triphosphate hydrolases"/>
    <property type="match status" value="1"/>
</dbReference>
<name>A0A2N9JE04_9ACTN</name>
<gene>
    <name evidence="5" type="ORF">MPLG2_1336</name>
</gene>
<dbReference type="PANTHER" id="PTHR43230:SF3">
    <property type="entry name" value="ABC-TYPE DIPEPTIDE_OLIGOPEPTIDE TRANSPORT SYSTEM, ATPASE COMPONENT"/>
    <property type="match status" value="1"/>
</dbReference>